<keyword evidence="2" id="KW-0539">Nucleus</keyword>
<feature type="domain" description="Aldehyde dehydrogenase" evidence="5">
    <location>
        <begin position="188"/>
        <end position="353"/>
    </location>
</feature>
<dbReference type="InterPro" id="IPR021858">
    <property type="entry name" value="Fun_TF"/>
</dbReference>
<reference evidence="6" key="2">
    <citation type="submission" date="2020-03" db="EMBL/GenBank/DDBJ databases">
        <authorList>
            <person name="Fu F.-F."/>
            <person name="Chen J."/>
        </authorList>
    </citation>
    <scope>NUCLEOTIDE SEQUENCE</scope>
    <source>
        <strain evidence="6">Lc1</strain>
    </source>
</reference>
<evidence type="ECO:0000313" key="6">
    <source>
        <dbReference type="EMBL" id="KAF3806797.1"/>
    </source>
</evidence>
<dbReference type="EMBL" id="WVTB01000032">
    <property type="protein sequence ID" value="KAF3806797.1"/>
    <property type="molecule type" value="Genomic_DNA"/>
</dbReference>
<keyword evidence="7" id="KW-1185">Reference proteome</keyword>
<evidence type="ECO:0000259" key="5">
    <source>
        <dbReference type="Pfam" id="PF00171"/>
    </source>
</evidence>
<dbReference type="InterPro" id="IPR015590">
    <property type="entry name" value="Aldehyde_DH_dom"/>
</dbReference>
<evidence type="ECO:0000256" key="1">
    <source>
        <dbReference type="ARBA" id="ARBA00009986"/>
    </source>
</evidence>
<organism evidence="6 7">
    <name type="scientific">Colletotrichum gloeosporioides</name>
    <name type="common">Anthracnose fungus</name>
    <name type="synonym">Glomerella cingulata</name>
    <dbReference type="NCBI Taxonomy" id="474922"/>
    <lineage>
        <taxon>Eukaryota</taxon>
        <taxon>Fungi</taxon>
        <taxon>Dikarya</taxon>
        <taxon>Ascomycota</taxon>
        <taxon>Pezizomycotina</taxon>
        <taxon>Sordariomycetes</taxon>
        <taxon>Hypocreomycetidae</taxon>
        <taxon>Glomerellales</taxon>
        <taxon>Glomerellaceae</taxon>
        <taxon>Colletotrichum</taxon>
        <taxon>Colletotrichum gloeosporioides species complex</taxon>
    </lineage>
</organism>
<comment type="catalytic activity">
    <reaction evidence="4">
        <text>an aldehyde + NAD(+) + H2O = a carboxylate + NADH + 2 H(+)</text>
        <dbReference type="Rhea" id="RHEA:16185"/>
        <dbReference type="ChEBI" id="CHEBI:15377"/>
        <dbReference type="ChEBI" id="CHEBI:15378"/>
        <dbReference type="ChEBI" id="CHEBI:17478"/>
        <dbReference type="ChEBI" id="CHEBI:29067"/>
        <dbReference type="ChEBI" id="CHEBI:57540"/>
        <dbReference type="ChEBI" id="CHEBI:57945"/>
        <dbReference type="EC" id="1.2.1.3"/>
    </reaction>
</comment>
<gene>
    <name evidence="6" type="ORF">GCG54_00007046</name>
</gene>
<dbReference type="PANTHER" id="PTHR11699">
    <property type="entry name" value="ALDEHYDE DEHYDROGENASE-RELATED"/>
    <property type="match status" value="1"/>
</dbReference>
<dbReference type="GO" id="GO:0004029">
    <property type="term" value="F:aldehyde dehydrogenase (NAD+) activity"/>
    <property type="evidence" value="ECO:0007669"/>
    <property type="project" value="UniProtKB-EC"/>
</dbReference>
<name>A0A8H4CN46_COLGL</name>
<comment type="caution">
    <text evidence="6">The sequence shown here is derived from an EMBL/GenBank/DDBJ whole genome shotgun (WGS) entry which is preliminary data.</text>
</comment>
<evidence type="ECO:0000256" key="4">
    <source>
        <dbReference type="ARBA" id="ARBA00049194"/>
    </source>
</evidence>
<dbReference type="Gene3D" id="3.40.605.10">
    <property type="entry name" value="Aldehyde Dehydrogenase, Chain A, domain 1"/>
    <property type="match status" value="1"/>
</dbReference>
<dbReference type="InterPro" id="IPR016161">
    <property type="entry name" value="Ald_DH/histidinol_DH"/>
</dbReference>
<reference evidence="6" key="1">
    <citation type="journal article" date="2020" name="Phytopathology">
        <title>Genome sequence and comparative analysis of Colletotrichum gloeosporioides isolated from Liriodendron leaves.</title>
        <authorList>
            <person name="Fu F.F."/>
            <person name="Hao Z."/>
            <person name="Wang P."/>
            <person name="Lu Y."/>
            <person name="Xue L.J."/>
            <person name="Wei G."/>
            <person name="Tian Y."/>
            <person name="Baishi H."/>
            <person name="Xu H."/>
            <person name="Shi J."/>
            <person name="Cheng T."/>
            <person name="Wang G."/>
            <person name="Yi Y."/>
            <person name="Chen J."/>
        </authorList>
    </citation>
    <scope>NUCLEOTIDE SEQUENCE</scope>
    <source>
        <strain evidence="6">Lc1</strain>
    </source>
</reference>
<dbReference type="InterPro" id="IPR016162">
    <property type="entry name" value="Ald_DH_N"/>
</dbReference>
<dbReference type="EC" id="1.2.1.3" evidence="3"/>
<proteinExistence type="inferred from homology"/>
<dbReference type="Proteomes" id="UP000613401">
    <property type="component" value="Unassembled WGS sequence"/>
</dbReference>
<evidence type="ECO:0000313" key="7">
    <source>
        <dbReference type="Proteomes" id="UP000613401"/>
    </source>
</evidence>
<evidence type="ECO:0000256" key="3">
    <source>
        <dbReference type="ARBA" id="ARBA00024226"/>
    </source>
</evidence>
<dbReference type="AlphaFoldDB" id="A0A8H4CN46"/>
<dbReference type="GeneID" id="69014192"/>
<dbReference type="SUPFAM" id="SSF53720">
    <property type="entry name" value="ALDH-like"/>
    <property type="match status" value="1"/>
</dbReference>
<evidence type="ECO:0000256" key="2">
    <source>
        <dbReference type="ARBA" id="ARBA00023242"/>
    </source>
</evidence>
<dbReference type="Pfam" id="PF11951">
    <property type="entry name" value="Fungal_trans_2"/>
    <property type="match status" value="1"/>
</dbReference>
<accession>A0A8H4CN46</accession>
<dbReference type="RefSeq" id="XP_045265956.1">
    <property type="nucleotide sequence ID" value="XM_045407035.1"/>
</dbReference>
<sequence>MLLGWEPEGDNEALVTIGEAFKIHGLINLSISKRNALLTDSSDMDDFLSTQHIDPTLLMASILAPPPGSSTEFHTEEDPSVREEKIRKQAVQVVRSLTSIPPTHSGTNLQAITLLTAGSELKAEDYEDHELVSQRFRALYSINHIRSNLRALDLLLELWELRDAGTEITTPNDVIYMQPLGLFINNKWVAAKSGEEITVISPIDEIQTTKVHAGGADDIDVAVKAARAALEGPWAGVSARDRGKLMLRLADLAEQHTKTLVSIDTWKSADYGRKRFSSACGDAGELTDVLRYYAGFADKLHGQVIDTTDKNFAYTSREPLGVCGQTIPWNYALGMAGGKIAPALAASGTITWRRPCVTRGRGGRFRVLTEKRNYSR</sequence>
<comment type="similarity">
    <text evidence="1">Belongs to the aldehyde dehydrogenase family.</text>
</comment>
<dbReference type="Pfam" id="PF00171">
    <property type="entry name" value="Aldedh"/>
    <property type="match status" value="1"/>
</dbReference>
<protein>
    <recommendedName>
        <fullName evidence="3">aldehyde dehydrogenase (NAD(+))</fullName>
        <ecNumber evidence="3">1.2.1.3</ecNumber>
    </recommendedName>
</protein>